<dbReference type="Proteomes" id="UP001054837">
    <property type="component" value="Unassembled WGS sequence"/>
</dbReference>
<feature type="compositionally biased region" description="Basic and acidic residues" evidence="9">
    <location>
        <begin position="269"/>
        <end position="288"/>
    </location>
</feature>
<organism evidence="11 12">
    <name type="scientific">Caerostris darwini</name>
    <dbReference type="NCBI Taxonomy" id="1538125"/>
    <lineage>
        <taxon>Eukaryota</taxon>
        <taxon>Metazoa</taxon>
        <taxon>Ecdysozoa</taxon>
        <taxon>Arthropoda</taxon>
        <taxon>Chelicerata</taxon>
        <taxon>Arachnida</taxon>
        <taxon>Araneae</taxon>
        <taxon>Araneomorphae</taxon>
        <taxon>Entelegynae</taxon>
        <taxon>Araneoidea</taxon>
        <taxon>Araneidae</taxon>
        <taxon>Caerostris</taxon>
    </lineage>
</organism>
<dbReference type="PANTHER" id="PTHR10071:SF281">
    <property type="entry name" value="BOX A-BINDING FACTOR-RELATED"/>
    <property type="match status" value="1"/>
</dbReference>
<dbReference type="GO" id="GO:0000981">
    <property type="term" value="F:DNA-binding transcription factor activity, RNA polymerase II-specific"/>
    <property type="evidence" value="ECO:0007669"/>
    <property type="project" value="TreeGrafter"/>
</dbReference>
<evidence type="ECO:0000313" key="12">
    <source>
        <dbReference type="Proteomes" id="UP001054837"/>
    </source>
</evidence>
<evidence type="ECO:0000256" key="1">
    <source>
        <dbReference type="ARBA" id="ARBA00004123"/>
    </source>
</evidence>
<dbReference type="Gene3D" id="3.30.50.10">
    <property type="entry name" value="Erythroid Transcription Factor GATA-1, subunit A"/>
    <property type="match status" value="1"/>
</dbReference>
<dbReference type="PROSITE" id="PS00344">
    <property type="entry name" value="GATA_ZN_FINGER_1"/>
    <property type="match status" value="1"/>
</dbReference>
<dbReference type="SUPFAM" id="SSF57716">
    <property type="entry name" value="Glucocorticoid receptor-like (DNA-binding domain)"/>
    <property type="match status" value="1"/>
</dbReference>
<evidence type="ECO:0000256" key="2">
    <source>
        <dbReference type="ARBA" id="ARBA00022723"/>
    </source>
</evidence>
<dbReference type="InterPro" id="IPR000679">
    <property type="entry name" value="Znf_GATA"/>
</dbReference>
<evidence type="ECO:0000256" key="6">
    <source>
        <dbReference type="ARBA" id="ARBA00023163"/>
    </source>
</evidence>
<dbReference type="SMART" id="SM00401">
    <property type="entry name" value="ZnF_GATA"/>
    <property type="match status" value="1"/>
</dbReference>
<dbReference type="Pfam" id="PF00320">
    <property type="entry name" value="GATA"/>
    <property type="match status" value="1"/>
</dbReference>
<keyword evidence="3 8" id="KW-0863">Zinc-finger</keyword>
<dbReference type="CDD" id="cd00202">
    <property type="entry name" value="ZnF_GATA"/>
    <property type="match status" value="1"/>
</dbReference>
<protein>
    <submittedName>
        <fullName evidence="11">GATA-binding factor 3</fullName>
    </submittedName>
</protein>
<name>A0AAV4V9N1_9ARAC</name>
<comment type="caution">
    <text evidence="11">The sequence shown here is derived from an EMBL/GenBank/DDBJ whole genome shotgun (WGS) entry which is preliminary data.</text>
</comment>
<evidence type="ECO:0000256" key="8">
    <source>
        <dbReference type="PROSITE-ProRule" id="PRU00094"/>
    </source>
</evidence>
<evidence type="ECO:0000256" key="3">
    <source>
        <dbReference type="ARBA" id="ARBA00022771"/>
    </source>
</evidence>
<evidence type="ECO:0000256" key="4">
    <source>
        <dbReference type="ARBA" id="ARBA00022833"/>
    </source>
</evidence>
<dbReference type="InterPro" id="IPR039355">
    <property type="entry name" value="Transcription_factor_GATA"/>
</dbReference>
<accession>A0AAV4V9N1</accession>
<keyword evidence="12" id="KW-1185">Reference proteome</keyword>
<dbReference type="InterPro" id="IPR013088">
    <property type="entry name" value="Znf_NHR/GATA"/>
</dbReference>
<dbReference type="PRINTS" id="PR00619">
    <property type="entry name" value="GATAZNFINGER"/>
</dbReference>
<feature type="region of interest" description="Disordered" evidence="9">
    <location>
        <begin position="220"/>
        <end position="303"/>
    </location>
</feature>
<dbReference type="GO" id="GO:0045165">
    <property type="term" value="P:cell fate commitment"/>
    <property type="evidence" value="ECO:0007669"/>
    <property type="project" value="TreeGrafter"/>
</dbReference>
<dbReference type="FunFam" id="3.30.50.10:FF:000036">
    <property type="entry name" value="Endothelial transcription factor GATA-2"/>
    <property type="match status" value="1"/>
</dbReference>
<gene>
    <name evidence="11" type="primary">gata3</name>
    <name evidence="11" type="ORF">CDAR_64401</name>
</gene>
<dbReference type="GO" id="GO:0000122">
    <property type="term" value="P:negative regulation of transcription by RNA polymerase II"/>
    <property type="evidence" value="ECO:0007669"/>
    <property type="project" value="TreeGrafter"/>
</dbReference>
<reference evidence="11 12" key="1">
    <citation type="submission" date="2021-06" db="EMBL/GenBank/DDBJ databases">
        <title>Caerostris darwini draft genome.</title>
        <authorList>
            <person name="Kono N."/>
            <person name="Arakawa K."/>
        </authorList>
    </citation>
    <scope>NUCLEOTIDE SEQUENCE [LARGE SCALE GENOMIC DNA]</scope>
</reference>
<evidence type="ECO:0000313" key="11">
    <source>
        <dbReference type="EMBL" id="GIY67056.1"/>
    </source>
</evidence>
<evidence type="ECO:0000259" key="10">
    <source>
        <dbReference type="PROSITE" id="PS50114"/>
    </source>
</evidence>
<keyword evidence="4" id="KW-0862">Zinc</keyword>
<proteinExistence type="predicted"/>
<dbReference type="PANTHER" id="PTHR10071">
    <property type="entry name" value="TRANSCRIPTION FACTOR GATA FAMILY MEMBER"/>
    <property type="match status" value="1"/>
</dbReference>
<keyword evidence="2" id="KW-0479">Metal-binding</keyword>
<feature type="compositionally biased region" description="Basic residues" evidence="9">
    <location>
        <begin position="289"/>
        <end position="298"/>
    </location>
</feature>
<keyword evidence="7" id="KW-0539">Nucleus</keyword>
<dbReference type="GO" id="GO:0008270">
    <property type="term" value="F:zinc ion binding"/>
    <property type="evidence" value="ECO:0007669"/>
    <property type="project" value="UniProtKB-KW"/>
</dbReference>
<feature type="domain" description="GATA-type" evidence="10">
    <location>
        <begin position="301"/>
        <end position="354"/>
    </location>
</feature>
<sequence length="417" mass="46462">MYERSGMAPCAWMEEEPAAGSTVPPRWGYGPESQLGIVSGEEVGGSYFHLNMENGMPCYSTPVHGYRPHQTDGHAYRTTTQASSMCRPSHPGLSLPPPWYSTEASCHMNSPPATWYPPSSIPNVYTSNKSQNPMDNHHPLPKSHHHHYYFGFPPTPPSETANEASQMQGPNFPYEDPRGGFAGRHQAGTHPSNGTVQEVVPLQGQNCSCSCRPTIPNHPLMSPQNYPQLPHRFSDANQKQSFAPPNPPPLQFQDADPQHTVASSSAECSRNDSKRAPPESKAKKPNKDVRHKKHKGKTRSNTDGRECVNCGATSTPLWRRDGTGHYLCNACGLYYKMNGHSRPLVKPKRRLENSTQTFWANTNMHMRIRSPNSNIQLPSSQKQRRFFEKIFPGAISNKPAIVREGVHREGARACWHG</sequence>
<keyword evidence="5" id="KW-0805">Transcription regulation</keyword>
<dbReference type="GO" id="GO:0000978">
    <property type="term" value="F:RNA polymerase II cis-regulatory region sequence-specific DNA binding"/>
    <property type="evidence" value="ECO:0007669"/>
    <property type="project" value="TreeGrafter"/>
</dbReference>
<keyword evidence="6" id="KW-0804">Transcription</keyword>
<dbReference type="GO" id="GO:0005634">
    <property type="term" value="C:nucleus"/>
    <property type="evidence" value="ECO:0007669"/>
    <property type="project" value="UniProtKB-SubCell"/>
</dbReference>
<evidence type="ECO:0000256" key="9">
    <source>
        <dbReference type="SAM" id="MobiDB-lite"/>
    </source>
</evidence>
<comment type="subcellular location">
    <subcellularLocation>
        <location evidence="1">Nucleus</location>
    </subcellularLocation>
</comment>
<dbReference type="EMBL" id="BPLQ01012681">
    <property type="protein sequence ID" value="GIY67056.1"/>
    <property type="molecule type" value="Genomic_DNA"/>
</dbReference>
<dbReference type="GO" id="GO:0045944">
    <property type="term" value="P:positive regulation of transcription by RNA polymerase II"/>
    <property type="evidence" value="ECO:0007669"/>
    <property type="project" value="TreeGrafter"/>
</dbReference>
<dbReference type="AlphaFoldDB" id="A0AAV4V9N1"/>
<dbReference type="PROSITE" id="PS50114">
    <property type="entry name" value="GATA_ZN_FINGER_2"/>
    <property type="match status" value="1"/>
</dbReference>
<evidence type="ECO:0000256" key="5">
    <source>
        <dbReference type="ARBA" id="ARBA00023015"/>
    </source>
</evidence>
<evidence type="ECO:0000256" key="7">
    <source>
        <dbReference type="ARBA" id="ARBA00023242"/>
    </source>
</evidence>